<evidence type="ECO:0000259" key="1">
    <source>
        <dbReference type="Pfam" id="PF14332"/>
    </source>
</evidence>
<dbReference type="AlphaFoldDB" id="A0A6J4TVD0"/>
<accession>A0A6J4TVD0</accession>
<dbReference type="EMBL" id="CADCWE010000064">
    <property type="protein sequence ID" value="CAA9531998.1"/>
    <property type="molecule type" value="Genomic_DNA"/>
</dbReference>
<dbReference type="Pfam" id="PF14332">
    <property type="entry name" value="DUF4388"/>
    <property type="match status" value="1"/>
</dbReference>
<dbReference type="InterPro" id="IPR025497">
    <property type="entry name" value="PatA-like_N"/>
</dbReference>
<sequence length="96" mass="10474">MPGPIGLDPYRQTHRGGANVAFMGELSDIGVADLVYLLAIHRQTGKLTISANGDEVYLYLDDGQLILIISSNQSVRLGRLLIRLGILDADRLRDAL</sequence>
<gene>
    <name evidence="2" type="ORF">AVDCRST_MAG73-1046</name>
</gene>
<evidence type="ECO:0000313" key="2">
    <source>
        <dbReference type="EMBL" id="CAA9531998.1"/>
    </source>
</evidence>
<protein>
    <recommendedName>
        <fullName evidence="1">PatA-like N-terminal domain-containing protein</fullName>
    </recommendedName>
</protein>
<reference evidence="2" key="1">
    <citation type="submission" date="2020-02" db="EMBL/GenBank/DDBJ databases">
        <authorList>
            <person name="Meier V. D."/>
        </authorList>
    </citation>
    <scope>NUCLEOTIDE SEQUENCE</scope>
    <source>
        <strain evidence="2">AVDCRST_MAG73</strain>
    </source>
</reference>
<organism evidence="2">
    <name type="scientific">uncultured Thermomicrobiales bacterium</name>
    <dbReference type="NCBI Taxonomy" id="1645740"/>
    <lineage>
        <taxon>Bacteria</taxon>
        <taxon>Pseudomonadati</taxon>
        <taxon>Thermomicrobiota</taxon>
        <taxon>Thermomicrobia</taxon>
        <taxon>Thermomicrobiales</taxon>
        <taxon>environmental samples</taxon>
    </lineage>
</organism>
<name>A0A6J4TVD0_9BACT</name>
<feature type="domain" description="PatA-like N-terminal" evidence="1">
    <location>
        <begin position="24"/>
        <end position="95"/>
    </location>
</feature>
<proteinExistence type="predicted"/>